<protein>
    <recommendedName>
        <fullName evidence="4">tRNA pseudouridine synthase A</fullName>
        <ecNumber evidence="4">5.4.99.12</ecNumber>
    </recommendedName>
    <alternativeName>
        <fullName evidence="4">tRNA pseudouridine(38-40) synthase</fullName>
    </alternativeName>
    <alternativeName>
        <fullName evidence="4">tRNA pseudouridylate synthase I</fullName>
    </alternativeName>
    <alternativeName>
        <fullName evidence="4">tRNA-uridine isomerase I</fullName>
    </alternativeName>
</protein>
<dbReference type="CDD" id="cd02570">
    <property type="entry name" value="PseudoU_synth_EcTruA"/>
    <property type="match status" value="1"/>
</dbReference>
<dbReference type="PANTHER" id="PTHR11142:SF0">
    <property type="entry name" value="TRNA PSEUDOURIDINE SYNTHASE-LIKE 1"/>
    <property type="match status" value="1"/>
</dbReference>
<dbReference type="Gene3D" id="3.30.70.660">
    <property type="entry name" value="Pseudouridine synthase I, catalytic domain, C-terminal subdomain"/>
    <property type="match status" value="1"/>
</dbReference>
<name>A0A150N8U1_9BACL</name>
<keyword evidence="3 4" id="KW-0413">Isomerase</keyword>
<feature type="domain" description="Pseudouridine synthase I TruA alpha/beta" evidence="8">
    <location>
        <begin position="145"/>
        <end position="246"/>
    </location>
</feature>
<dbReference type="GeneID" id="94898238"/>
<dbReference type="AlphaFoldDB" id="A0A150N8U1"/>
<dbReference type="NCBIfam" id="TIGR00071">
    <property type="entry name" value="hisT_truA"/>
    <property type="match status" value="1"/>
</dbReference>
<dbReference type="InterPro" id="IPR001406">
    <property type="entry name" value="PsdUridine_synth_TruA"/>
</dbReference>
<comment type="function">
    <text evidence="4">Formation of pseudouridine at positions 38, 39 and 40 in the anticodon stem and loop of transfer RNAs.</text>
</comment>
<dbReference type="EC" id="5.4.99.12" evidence="4"/>
<dbReference type="Proteomes" id="UP000075324">
    <property type="component" value="Unassembled WGS sequence"/>
</dbReference>
<reference evidence="9 10" key="1">
    <citation type="submission" date="2016-01" db="EMBL/GenBank/DDBJ databases">
        <title>Draft Genome Sequences of Seven Thermophilic Sporeformers Isolated from Foods.</title>
        <authorList>
            <person name="Berendsen E.M."/>
            <person name="Wells-Bennik M.H."/>
            <person name="Krawcyk A.O."/>
            <person name="De Jong A."/>
            <person name="Holsappel S."/>
            <person name="Eijlander R.T."/>
            <person name="Kuipers O.P."/>
        </authorList>
    </citation>
    <scope>NUCLEOTIDE SEQUENCE [LARGE SCALE GENOMIC DNA]</scope>
    <source>
        <strain evidence="9 10">B4110</strain>
    </source>
</reference>
<dbReference type="GO" id="GO:0016829">
    <property type="term" value="F:lyase activity"/>
    <property type="evidence" value="ECO:0007669"/>
    <property type="project" value="UniProtKB-KW"/>
</dbReference>
<dbReference type="PANTHER" id="PTHR11142">
    <property type="entry name" value="PSEUDOURIDYLATE SYNTHASE"/>
    <property type="match status" value="1"/>
</dbReference>
<comment type="subunit">
    <text evidence="4">Homodimer.</text>
</comment>
<keyword evidence="9" id="KW-0456">Lyase</keyword>
<comment type="caution">
    <text evidence="9">The sequence shown here is derived from an EMBL/GenBank/DDBJ whole genome shotgun (WGS) entry which is preliminary data.</text>
</comment>
<dbReference type="InterPro" id="IPR020094">
    <property type="entry name" value="TruA/RsuA/RluB/E/F_N"/>
</dbReference>
<dbReference type="EMBL" id="LQYW01000003">
    <property type="protein sequence ID" value="KYD33074.1"/>
    <property type="molecule type" value="Genomic_DNA"/>
</dbReference>
<keyword evidence="2 4" id="KW-0819">tRNA processing</keyword>
<evidence type="ECO:0000256" key="2">
    <source>
        <dbReference type="ARBA" id="ARBA00022694"/>
    </source>
</evidence>
<comment type="similarity">
    <text evidence="1 4 7">Belongs to the tRNA pseudouridine synthase TruA family.</text>
</comment>
<feature type="binding site" evidence="4 6">
    <location>
        <position position="112"/>
    </location>
    <ligand>
        <name>substrate</name>
    </ligand>
</feature>
<feature type="domain" description="Pseudouridine synthase I TruA alpha/beta" evidence="8">
    <location>
        <begin position="10"/>
        <end position="105"/>
    </location>
</feature>
<evidence type="ECO:0000256" key="4">
    <source>
        <dbReference type="HAMAP-Rule" id="MF_00171"/>
    </source>
</evidence>
<evidence type="ECO:0000256" key="3">
    <source>
        <dbReference type="ARBA" id="ARBA00023235"/>
    </source>
</evidence>
<evidence type="ECO:0000256" key="6">
    <source>
        <dbReference type="PIRSR" id="PIRSR001430-2"/>
    </source>
</evidence>
<comment type="caution">
    <text evidence="4">Lacks conserved residue(s) required for the propagation of feature annotation.</text>
</comment>
<evidence type="ECO:0000256" key="5">
    <source>
        <dbReference type="PIRSR" id="PIRSR001430-1"/>
    </source>
</evidence>
<evidence type="ECO:0000313" key="10">
    <source>
        <dbReference type="Proteomes" id="UP000075324"/>
    </source>
</evidence>
<accession>A0A150N8U1</accession>
<organism evidence="9 10">
    <name type="scientific">Parageobacillus toebii</name>
    <dbReference type="NCBI Taxonomy" id="153151"/>
    <lineage>
        <taxon>Bacteria</taxon>
        <taxon>Bacillati</taxon>
        <taxon>Bacillota</taxon>
        <taxon>Bacilli</taxon>
        <taxon>Bacillales</taxon>
        <taxon>Anoxybacillaceae</taxon>
        <taxon>Parageobacillus</taxon>
    </lineage>
</organism>
<dbReference type="Pfam" id="PF01416">
    <property type="entry name" value="PseudoU_synth_1"/>
    <property type="match status" value="2"/>
</dbReference>
<evidence type="ECO:0000256" key="1">
    <source>
        <dbReference type="ARBA" id="ARBA00009375"/>
    </source>
</evidence>
<evidence type="ECO:0000259" key="8">
    <source>
        <dbReference type="Pfam" id="PF01416"/>
    </source>
</evidence>
<dbReference type="RefSeq" id="WP_062677102.1">
    <property type="nucleotide sequence ID" value="NZ_CP070511.1"/>
</dbReference>
<dbReference type="PIRSF" id="PIRSF001430">
    <property type="entry name" value="tRNA_psdUrid_synth"/>
    <property type="match status" value="1"/>
</dbReference>
<evidence type="ECO:0000313" key="9">
    <source>
        <dbReference type="EMBL" id="KYD33074.1"/>
    </source>
</evidence>
<dbReference type="HAMAP" id="MF_00171">
    <property type="entry name" value="TruA"/>
    <property type="match status" value="1"/>
</dbReference>
<feature type="active site" description="Nucleophile" evidence="4 5">
    <location>
        <position position="54"/>
    </location>
</feature>
<comment type="catalytic activity">
    <reaction evidence="4 7">
        <text>uridine(38/39/40) in tRNA = pseudouridine(38/39/40) in tRNA</text>
        <dbReference type="Rhea" id="RHEA:22376"/>
        <dbReference type="Rhea" id="RHEA-COMP:10085"/>
        <dbReference type="Rhea" id="RHEA-COMP:10087"/>
        <dbReference type="ChEBI" id="CHEBI:65314"/>
        <dbReference type="ChEBI" id="CHEBI:65315"/>
        <dbReference type="EC" id="5.4.99.12"/>
    </reaction>
</comment>
<proteinExistence type="inferred from homology"/>
<sequence>MSKRIKCTLSYDGTHFFGYQIQPGKRTVQGELERVLEQMHKGKAIRVTASGRTDAGVHAYGQVIHFDTFLSLSPDQWKKALNAQLPDDIVIKDVQEADPSFHARFSAKAKEYRYKVRIAQERDVFLRNYCYHYPYPLDMEAMRHALRLIEGTHDFTSFCSAKTDVDDRVRTIYKADMAMHDDLLEFCFIGNGFLYNMVRIIVGTILEVGQGKRSIDSISHAFEAKDRQFAGKTAPPQGLYLWKVYYGN</sequence>
<dbReference type="GO" id="GO:0031119">
    <property type="term" value="P:tRNA pseudouridine synthesis"/>
    <property type="evidence" value="ECO:0007669"/>
    <property type="project" value="UniProtKB-UniRule"/>
</dbReference>
<dbReference type="InterPro" id="IPR020095">
    <property type="entry name" value="PsdUridine_synth_TruA_C"/>
</dbReference>
<dbReference type="GO" id="GO:0003723">
    <property type="term" value="F:RNA binding"/>
    <property type="evidence" value="ECO:0007669"/>
    <property type="project" value="InterPro"/>
</dbReference>
<dbReference type="Gene3D" id="3.30.70.580">
    <property type="entry name" value="Pseudouridine synthase I, catalytic domain, N-terminal subdomain"/>
    <property type="match status" value="1"/>
</dbReference>
<dbReference type="InterPro" id="IPR020097">
    <property type="entry name" value="PsdUridine_synth_TruA_a/b_dom"/>
</dbReference>
<evidence type="ECO:0000256" key="7">
    <source>
        <dbReference type="RuleBase" id="RU003792"/>
    </source>
</evidence>
<dbReference type="SUPFAM" id="SSF55120">
    <property type="entry name" value="Pseudouridine synthase"/>
    <property type="match status" value="1"/>
</dbReference>
<gene>
    <name evidence="4" type="primary">truA</name>
    <name evidence="9" type="ORF">B4110_0156</name>
</gene>
<dbReference type="PATRIC" id="fig|153151.4.peg.1487"/>
<dbReference type="GO" id="GO:0160147">
    <property type="term" value="F:tRNA pseudouridine(38-40) synthase activity"/>
    <property type="evidence" value="ECO:0007669"/>
    <property type="project" value="UniProtKB-EC"/>
</dbReference>
<dbReference type="InterPro" id="IPR020103">
    <property type="entry name" value="PsdUridine_synth_cat_dom_sf"/>
</dbReference>
<dbReference type="FunFam" id="3.30.70.580:FF:000001">
    <property type="entry name" value="tRNA pseudouridine synthase A"/>
    <property type="match status" value="1"/>
</dbReference>